<organism evidence="2">
    <name type="scientific">Carcinus maenas virus 1</name>
    <dbReference type="NCBI Taxonomy" id="2704945"/>
    <lineage>
        <taxon>Viruses</taxon>
    </lineage>
</organism>
<feature type="region of interest" description="Disordered" evidence="1">
    <location>
        <begin position="488"/>
        <end position="510"/>
    </location>
</feature>
<protein>
    <submittedName>
        <fullName evidence="2">Major Capsid Protein</fullName>
    </submittedName>
</protein>
<dbReference type="EMBL" id="MN604015">
    <property type="protein sequence ID" value="QIQ08561.1"/>
    <property type="molecule type" value="Genomic_DNA"/>
</dbReference>
<sequence>MASKVPVFDVARELSSRLMNELVKSKNTLSSVLYDLDSNTDGKGATSYLAKESFKLEPSVSTYMSRDDDLELGRSSTLHFEGYTNDTTYITELNISLTLPPLVIDTTKRPHNRTAIGYVYNFLHHYFDISLYLNHNKLCNITPTISDLNYYNMTPEKRKAYDECVGNTPDLLTSGVDETEGRLTLPSKKVVFPVDVGSLFPLMMQTQNSSNDRFRITIESKPFLDGILIRSLGAAATSVGNDIITKNDIRTINSMSQLVPLGDVKYGVSYKVNKTHYQFAVPKDGFKLYERLQEIDQRELKNIHENGESVEIYAGLHTRAHCMLKNVTKEQNRAITGSEQGVYGLNPDANGGGDVVAETSLKFHGNDHAQTLDNVFTQKMLPYRSFGVTYPSGIHLLYDYAYNNIELSNAINTVNLGPKLSFVFTDASKYNSWKDKLTEMTYKPKFETTVVISEICGLMYNPGKPTKFVNSKNTLNLAKVTPIRNVGDDDDATAAAPPNATNTDDQMDVL</sequence>
<evidence type="ECO:0000313" key="2">
    <source>
        <dbReference type="EMBL" id="QIQ08561.1"/>
    </source>
</evidence>
<gene>
    <name evidence="2" type="primary">ORF55</name>
</gene>
<feature type="compositionally biased region" description="Low complexity" evidence="1">
    <location>
        <begin position="493"/>
        <end position="504"/>
    </location>
</feature>
<accession>A0A6G9HEC5</accession>
<evidence type="ECO:0000256" key="1">
    <source>
        <dbReference type="SAM" id="MobiDB-lite"/>
    </source>
</evidence>
<reference evidence="2" key="1">
    <citation type="journal article" date="2020" name="MBio">
        <title>A New Family of DNA Viruses Causing Disease in Crustaceans from Diverse Aquatic Biomes.</title>
        <authorList>
            <person name="Subramaniam K."/>
            <person name="Behringer D.C."/>
            <person name="Bojko J."/>
            <person name="Yutin N."/>
            <person name="Clark A.S."/>
            <person name="Bateman K.S."/>
            <person name="van Aerle R."/>
            <person name="Bass D."/>
            <person name="Kerr R.C."/>
            <person name="Koonin E.V."/>
            <person name="Stentiford G.D."/>
            <person name="Waltzek T.B."/>
        </authorList>
    </citation>
    <scope>NUCLEOTIDE SEQUENCE</scope>
</reference>
<name>A0A6G9HEC5_9VIRU</name>
<proteinExistence type="predicted"/>